<dbReference type="OrthoDB" id="243547at2"/>
<organism evidence="9 10">
    <name type="scientific">[Clostridium] polysaccharolyticum</name>
    <dbReference type="NCBI Taxonomy" id="29364"/>
    <lineage>
        <taxon>Bacteria</taxon>
        <taxon>Bacillati</taxon>
        <taxon>Bacillota</taxon>
        <taxon>Clostridia</taxon>
        <taxon>Lachnospirales</taxon>
        <taxon>Lachnospiraceae</taxon>
    </lineage>
</organism>
<feature type="transmembrane region" description="Helical" evidence="7">
    <location>
        <begin position="15"/>
        <end position="32"/>
    </location>
</feature>
<keyword evidence="5 7" id="KW-1133">Transmembrane helix</keyword>
<keyword evidence="10" id="KW-1185">Reference proteome</keyword>
<protein>
    <submittedName>
        <fullName evidence="9">Phosphoglycerol transferase MdoB</fullName>
    </submittedName>
</protein>
<evidence type="ECO:0000256" key="2">
    <source>
        <dbReference type="ARBA" id="ARBA00004936"/>
    </source>
</evidence>
<evidence type="ECO:0000313" key="10">
    <source>
        <dbReference type="Proteomes" id="UP000199800"/>
    </source>
</evidence>
<keyword evidence="3" id="KW-1003">Cell membrane</keyword>
<gene>
    <name evidence="9" type="ORF">SAMN04487772_106160</name>
</gene>
<feature type="domain" description="Sulfatase N-terminal" evidence="8">
    <location>
        <begin position="247"/>
        <end position="515"/>
    </location>
</feature>
<dbReference type="InterPro" id="IPR050448">
    <property type="entry name" value="OpgB/LTA_synthase_biosynth"/>
</dbReference>
<keyword evidence="9" id="KW-0808">Transferase</keyword>
<feature type="transmembrane region" description="Helical" evidence="7">
    <location>
        <begin position="154"/>
        <end position="171"/>
    </location>
</feature>
<dbReference type="InterPro" id="IPR000917">
    <property type="entry name" value="Sulfatase_N"/>
</dbReference>
<evidence type="ECO:0000259" key="8">
    <source>
        <dbReference type="Pfam" id="PF00884"/>
    </source>
</evidence>
<keyword evidence="6 7" id="KW-0472">Membrane</keyword>
<evidence type="ECO:0000256" key="6">
    <source>
        <dbReference type="ARBA" id="ARBA00023136"/>
    </source>
</evidence>
<evidence type="ECO:0000256" key="7">
    <source>
        <dbReference type="SAM" id="Phobius"/>
    </source>
</evidence>
<feature type="transmembrane region" description="Helical" evidence="7">
    <location>
        <begin position="72"/>
        <end position="93"/>
    </location>
</feature>
<dbReference type="Gene3D" id="3.40.720.10">
    <property type="entry name" value="Alkaline Phosphatase, subunit A"/>
    <property type="match status" value="1"/>
</dbReference>
<dbReference type="Pfam" id="PF00884">
    <property type="entry name" value="Sulfatase"/>
    <property type="match status" value="1"/>
</dbReference>
<dbReference type="Proteomes" id="UP000199800">
    <property type="component" value="Unassembled WGS sequence"/>
</dbReference>
<dbReference type="InterPro" id="IPR017850">
    <property type="entry name" value="Alkaline_phosphatase_core_sf"/>
</dbReference>
<dbReference type="PANTHER" id="PTHR47371">
    <property type="entry name" value="LIPOTEICHOIC ACID SYNTHASE"/>
    <property type="match status" value="1"/>
</dbReference>
<feature type="transmembrane region" description="Helical" evidence="7">
    <location>
        <begin position="114"/>
        <end position="142"/>
    </location>
</feature>
<dbReference type="EMBL" id="FOHN01000006">
    <property type="protein sequence ID" value="SET01539.1"/>
    <property type="molecule type" value="Genomic_DNA"/>
</dbReference>
<comment type="pathway">
    <text evidence="2">Cell wall biogenesis; lipoteichoic acid biosynthesis.</text>
</comment>
<accession>A0A1I0B492</accession>
<dbReference type="STRING" id="29364.SAMN04487772_106160"/>
<dbReference type="RefSeq" id="WP_092477341.1">
    <property type="nucleotide sequence ID" value="NZ_FOHN01000006.1"/>
</dbReference>
<evidence type="ECO:0000256" key="3">
    <source>
        <dbReference type="ARBA" id="ARBA00022475"/>
    </source>
</evidence>
<keyword evidence="4 7" id="KW-0812">Transmembrane</keyword>
<name>A0A1I0B492_9FIRM</name>
<dbReference type="CDD" id="cd16015">
    <property type="entry name" value="LTA_synthase"/>
    <property type="match status" value="1"/>
</dbReference>
<sequence>MKQNINFKKIFRNDIFQYAILSFVINIILEMMNRRSVFKSFQFLFHSPIVFMYNTIIVFITLSLGLLVKRRIFATTVIFLIWMILGVTNWIILGFRSTPFSAIDTIMIKNALELFNLYFTPIEVILLVIGFVLAVFALVMLWRKAPVLEKRKNFVQYICMIVIVCAAELLFTRININMKLLSSNFENLSYAYKNYGFVYCFTNSLVDVGISKPSNYSQKTVNEITEPMITGKLETPAAKRPNKQTAPNVIFIQLESFFDVNYVNDVTFSENPIPYFTNLKKHYTSGFLNVPSVGAGTANTEFEVLTGMSTSFFGAGEYPFKTILTKKTCESMAYLFDSQGYQSHAIHNNDGTFYSRNQVYANLGFDSFTPIEYMYDVEKNPRGWAKDKGLPDEIFKCIDSTKESDFVFTVSVQGHGRYPSEQIDPSQTITISGNDYKKISFEYYVNQIHEMDQMIGNLVDQLQESDEPTVLVLYGDHLPTLGLSESRLKNASMYQTEYVIWDNIGLKQQDEDLYSYQLSTKVFQALKQPLGIMQEYHVNYSKEDSEKYQKDMELLEYDLLYGNQYTYSNGLTAYEPAKMQMGIDKISLASIKKDTLAEKTYIITGKNLNEYSTIYVNNKQIATEFIDSHHLKITDIALENGDRVTSAQVGDDHMALGFSNELLIQP</sequence>
<dbReference type="GO" id="GO:0005886">
    <property type="term" value="C:plasma membrane"/>
    <property type="evidence" value="ECO:0007669"/>
    <property type="project" value="UniProtKB-SubCell"/>
</dbReference>
<reference evidence="9 10" key="1">
    <citation type="submission" date="2016-10" db="EMBL/GenBank/DDBJ databases">
        <authorList>
            <person name="de Groot N.N."/>
        </authorList>
    </citation>
    <scope>NUCLEOTIDE SEQUENCE [LARGE SCALE GENOMIC DNA]</scope>
    <source>
        <strain evidence="9 10">DSM 1801</strain>
    </source>
</reference>
<dbReference type="SUPFAM" id="SSF53649">
    <property type="entry name" value="Alkaline phosphatase-like"/>
    <property type="match status" value="1"/>
</dbReference>
<evidence type="ECO:0000256" key="1">
    <source>
        <dbReference type="ARBA" id="ARBA00004651"/>
    </source>
</evidence>
<dbReference type="AlphaFoldDB" id="A0A1I0B492"/>
<feature type="transmembrane region" description="Helical" evidence="7">
    <location>
        <begin position="44"/>
        <end position="66"/>
    </location>
</feature>
<evidence type="ECO:0000256" key="5">
    <source>
        <dbReference type="ARBA" id="ARBA00022989"/>
    </source>
</evidence>
<evidence type="ECO:0000256" key="4">
    <source>
        <dbReference type="ARBA" id="ARBA00022692"/>
    </source>
</evidence>
<comment type="subcellular location">
    <subcellularLocation>
        <location evidence="1">Cell membrane</location>
        <topology evidence="1">Multi-pass membrane protein</topology>
    </subcellularLocation>
</comment>
<dbReference type="PANTHER" id="PTHR47371:SF3">
    <property type="entry name" value="PHOSPHOGLYCEROL TRANSFERASE I"/>
    <property type="match status" value="1"/>
</dbReference>
<evidence type="ECO:0000313" key="9">
    <source>
        <dbReference type="EMBL" id="SET01539.1"/>
    </source>
</evidence>
<proteinExistence type="predicted"/>
<dbReference type="GO" id="GO:0016740">
    <property type="term" value="F:transferase activity"/>
    <property type="evidence" value="ECO:0007669"/>
    <property type="project" value="UniProtKB-KW"/>
</dbReference>